<evidence type="ECO:0000313" key="3">
    <source>
        <dbReference type="Proteomes" id="UP000031641"/>
    </source>
</evidence>
<evidence type="ECO:0000256" key="1">
    <source>
        <dbReference type="SAM" id="Coils"/>
    </source>
</evidence>
<dbReference type="HOGENOM" id="CLU_387234_0_0_14"/>
<evidence type="ECO:0000313" key="2">
    <source>
        <dbReference type="EMBL" id="BAP39517.1"/>
    </source>
</evidence>
<keyword evidence="1" id="KW-0175">Coiled coil</keyword>
<feature type="coiled-coil region" evidence="1">
    <location>
        <begin position="139"/>
        <end position="166"/>
    </location>
</feature>
<dbReference type="EMBL" id="AP014631">
    <property type="protein sequence ID" value="BAP39517.1"/>
    <property type="molecule type" value="Genomic_DNA"/>
</dbReference>
<reference evidence="3" key="1">
    <citation type="journal article" date="2014" name="Genome Announc.">
        <title>Complete Genome Sequence of Mycoplasma canadense Strain HAZ 360_1 from Bovine Mastitic Milk in Japan.</title>
        <authorList>
            <person name="Hata E."/>
        </authorList>
    </citation>
    <scope>NUCLEOTIDE SEQUENCE [LARGE SCALE GENOMIC DNA]</scope>
    <source>
        <strain evidence="3">HAZ360_1</strain>
    </source>
</reference>
<dbReference type="STRING" id="29554.MCAN360_0318"/>
<dbReference type="AlphaFoldDB" id="A0A077L6C9"/>
<dbReference type="KEGG" id="mcan:MCAN360_0318"/>
<sequence length="735" mass="84837">MWKVSMSDKIKKTKTTEQKAKRKKVLWGTFWGTAISAVLAAGISIPLVQASKALPAPTPTLKENSSIINIELPNGQNKNIQYGEIDKTPVLTNKNKHIFESIEKNIAKYLYEQEYEASLWYQAVYNANKSKADEKTFALDSIEQIKQKTQKELDDLKKQYQKQYGLEKKWEEKFLEALSKPQWGSSKKEEQALEYKVNIAINKDAYRRYRTEVNTDWTYDELKNGIVANKDVYYEYNGKKVEIAKKGQKIILDFAKENKNFVLPSDDSIEAKTNSKSSIKIPIFVTKSFVKEFKNPERFIKPWIDRKQAILSEFSLSAHQDSTGAEKPWVVTKKEIIDLLKFSSYDESKEKVKIKLAIDGLSEFKGFSSLIKDQIQPEDEKHAKNDQRLIEYLSSDKTNASKFGSKGFVNSRQVISSNNPSSYLTLLSILLGDASEDKGIYKYAQKDDLFKNLKTKLIESLKKIPAFQKLEKSFSDKLIKALSEEPTDKNKTDKYVEEYAKYNDEVTKLINEFEEKEFAKLFGEAFRDTFSVNLNNGSTNYKINALYKVKENFVSVNSKGILIQNLHKFETVEAVQKLIVKDLAIKSKANYKNTFTNELFDLNNIFSDILNTSYQISDLLVQDNFKNYIKNQNFIPIDSDKEKKFDDNDISGALNYIKTLEQTNKTSIVNNKYQQLNEFIKKQVNENLVDDFEYDQASNKFTIKPHNKNKEIIPYLFDIIVKYVLLEEKAEGAVK</sequence>
<name>A0A077L6C9_9BACT</name>
<gene>
    <name evidence="2" type="ORF">MCAN360_0318</name>
</gene>
<dbReference type="NCBIfam" id="NF045833">
    <property type="entry name" value="P80_membrane"/>
    <property type="match status" value="1"/>
</dbReference>
<accession>A0A077L6C9</accession>
<keyword evidence="3" id="KW-1185">Reference proteome</keyword>
<organism evidence="2 3">
    <name type="scientific">Metamycoplasma canadense</name>
    <dbReference type="NCBI Taxonomy" id="29554"/>
    <lineage>
        <taxon>Bacteria</taxon>
        <taxon>Bacillati</taxon>
        <taxon>Mycoplasmatota</taxon>
        <taxon>Mycoplasmoidales</taxon>
        <taxon>Metamycoplasmataceae</taxon>
        <taxon>Metamycoplasma</taxon>
    </lineage>
</organism>
<proteinExistence type="predicted"/>
<dbReference type="Proteomes" id="UP000031641">
    <property type="component" value="Chromosome"/>
</dbReference>
<protein>
    <submittedName>
        <fullName evidence="2">Membrane protein P80</fullName>
    </submittedName>
</protein>